<protein>
    <submittedName>
        <fullName evidence="2">Glyoxylase-like metal-dependent hydrolase (Beta-lactamase superfamily II)</fullName>
    </submittedName>
</protein>
<dbReference type="PANTHER" id="PTHR42951:SF17">
    <property type="entry name" value="METALLO-BETA-LACTAMASE DOMAIN-CONTAINING PROTEIN"/>
    <property type="match status" value="1"/>
</dbReference>
<dbReference type="AlphaFoldDB" id="A0A660C5E4"/>
<dbReference type="OrthoDB" id="2971563at2"/>
<dbReference type="Gene3D" id="3.60.15.10">
    <property type="entry name" value="Ribonuclease Z/Hydroxyacylglutathione hydrolase-like"/>
    <property type="match status" value="1"/>
</dbReference>
<comment type="caution">
    <text evidence="2">The sequence shown here is derived from an EMBL/GenBank/DDBJ whole genome shotgun (WGS) entry which is preliminary data.</text>
</comment>
<keyword evidence="2" id="KW-0378">Hydrolase</keyword>
<name>A0A660C5E4_9PSEU</name>
<accession>A0A660C5E4</accession>
<dbReference type="EMBL" id="VLJV01000001">
    <property type="protein sequence ID" value="TWH18790.1"/>
    <property type="molecule type" value="Genomic_DNA"/>
</dbReference>
<evidence type="ECO:0000313" key="2">
    <source>
        <dbReference type="EMBL" id="TWH18790.1"/>
    </source>
</evidence>
<proteinExistence type="predicted"/>
<dbReference type="InterPro" id="IPR036866">
    <property type="entry name" value="RibonucZ/Hydroxyglut_hydro"/>
</dbReference>
<keyword evidence="3" id="KW-1185">Reference proteome</keyword>
<evidence type="ECO:0000259" key="1">
    <source>
        <dbReference type="SMART" id="SM00849"/>
    </source>
</evidence>
<dbReference type="SMART" id="SM00849">
    <property type="entry name" value="Lactamase_B"/>
    <property type="match status" value="1"/>
</dbReference>
<dbReference type="Pfam" id="PF00753">
    <property type="entry name" value="Lactamase_B"/>
    <property type="match status" value="1"/>
</dbReference>
<reference evidence="2 3" key="1">
    <citation type="submission" date="2019-07" db="EMBL/GenBank/DDBJ databases">
        <title>R&amp;d 2014.</title>
        <authorList>
            <person name="Klenk H.-P."/>
        </authorList>
    </citation>
    <scope>NUCLEOTIDE SEQUENCE [LARGE SCALE GENOMIC DNA]</scope>
    <source>
        <strain evidence="2 3">DSM 43194</strain>
    </source>
</reference>
<organism evidence="2 3">
    <name type="scientific">Prauserella rugosa</name>
    <dbReference type="NCBI Taxonomy" id="43354"/>
    <lineage>
        <taxon>Bacteria</taxon>
        <taxon>Bacillati</taxon>
        <taxon>Actinomycetota</taxon>
        <taxon>Actinomycetes</taxon>
        <taxon>Pseudonocardiales</taxon>
        <taxon>Pseudonocardiaceae</taxon>
        <taxon>Prauserella</taxon>
    </lineage>
</organism>
<dbReference type="InterPro" id="IPR001279">
    <property type="entry name" value="Metallo-B-lactamas"/>
</dbReference>
<dbReference type="PANTHER" id="PTHR42951">
    <property type="entry name" value="METALLO-BETA-LACTAMASE DOMAIN-CONTAINING"/>
    <property type="match status" value="1"/>
</dbReference>
<dbReference type="CDD" id="cd07721">
    <property type="entry name" value="yflN-like_MBL-fold"/>
    <property type="match status" value="1"/>
</dbReference>
<dbReference type="RefSeq" id="WP_030531935.1">
    <property type="nucleotide sequence ID" value="NZ_JOIJ01000006.1"/>
</dbReference>
<dbReference type="Proteomes" id="UP000317303">
    <property type="component" value="Unassembled WGS sequence"/>
</dbReference>
<sequence length="246" mass="27163">MLTTNVADGIHRVEHAHVNWFLVEDDHGVTVVDAGLPTSWDRLRRAMAEVGRSLRDIRALLLTHGHFDHLGIAERLRSELDVPVLVHDNDVPLTRNPRRYGRARPVSAYLATQFRALPLAAGLLRNRAWWPRPVREVHRLRDKRLTVPGGPRVVFTPGHTLGHCAFHFPDRDAVIAGDAVVTLDPYRATRGPRIVSGAATADPERALESLDGIAATGARTVLVGHGEPWTDGAERMVELARQHGPG</sequence>
<gene>
    <name evidence="2" type="ORF">JD82_00611</name>
</gene>
<evidence type="ECO:0000313" key="3">
    <source>
        <dbReference type="Proteomes" id="UP000317303"/>
    </source>
</evidence>
<dbReference type="GO" id="GO:0016787">
    <property type="term" value="F:hydrolase activity"/>
    <property type="evidence" value="ECO:0007669"/>
    <property type="project" value="UniProtKB-KW"/>
</dbReference>
<feature type="domain" description="Metallo-beta-lactamase" evidence="1">
    <location>
        <begin position="17"/>
        <end position="225"/>
    </location>
</feature>
<dbReference type="SUPFAM" id="SSF56281">
    <property type="entry name" value="Metallo-hydrolase/oxidoreductase"/>
    <property type="match status" value="1"/>
</dbReference>
<dbReference type="InterPro" id="IPR050855">
    <property type="entry name" value="NDM-1-like"/>
</dbReference>